<feature type="transmembrane region" description="Helical" evidence="1">
    <location>
        <begin position="21"/>
        <end position="42"/>
    </location>
</feature>
<sequence length="128" mass="14912">MKAIQIFPHWFLNQILGIQKIHPLVFLCLMFLLFYKSFPLWIYHFDPTAALPDAGIWTLIALSILVYLILLLLSAYLFKLKMKWLGLPTYHTMVSQFNTLTLWQQYVIYWASFALLLLAAIGCLIAIC</sequence>
<dbReference type="RefSeq" id="WP_379041937.1">
    <property type="nucleotide sequence ID" value="NZ_JBHSKW010000018.1"/>
</dbReference>
<name>A0ABW5TPA4_9SPHI</name>
<evidence type="ECO:0000256" key="1">
    <source>
        <dbReference type="SAM" id="Phobius"/>
    </source>
</evidence>
<keyword evidence="1" id="KW-0472">Membrane</keyword>
<organism evidence="2 3">
    <name type="scientific">Pedobacter alpinus</name>
    <dbReference type="NCBI Taxonomy" id="1590643"/>
    <lineage>
        <taxon>Bacteria</taxon>
        <taxon>Pseudomonadati</taxon>
        <taxon>Bacteroidota</taxon>
        <taxon>Sphingobacteriia</taxon>
        <taxon>Sphingobacteriales</taxon>
        <taxon>Sphingobacteriaceae</taxon>
        <taxon>Pedobacter</taxon>
    </lineage>
</organism>
<dbReference type="Proteomes" id="UP001597546">
    <property type="component" value="Unassembled WGS sequence"/>
</dbReference>
<keyword evidence="1" id="KW-0812">Transmembrane</keyword>
<dbReference type="EMBL" id="JBHULV010000014">
    <property type="protein sequence ID" value="MFD2731092.1"/>
    <property type="molecule type" value="Genomic_DNA"/>
</dbReference>
<evidence type="ECO:0000313" key="2">
    <source>
        <dbReference type="EMBL" id="MFD2731092.1"/>
    </source>
</evidence>
<accession>A0ABW5TPA4</accession>
<evidence type="ECO:0000313" key="3">
    <source>
        <dbReference type="Proteomes" id="UP001597546"/>
    </source>
</evidence>
<protein>
    <recommendedName>
        <fullName evidence="4">ABC transporter permease</fullName>
    </recommendedName>
</protein>
<comment type="caution">
    <text evidence="2">The sequence shown here is derived from an EMBL/GenBank/DDBJ whole genome shotgun (WGS) entry which is preliminary data.</text>
</comment>
<keyword evidence="3" id="KW-1185">Reference proteome</keyword>
<reference evidence="3" key="1">
    <citation type="journal article" date="2019" name="Int. J. Syst. Evol. Microbiol.">
        <title>The Global Catalogue of Microorganisms (GCM) 10K type strain sequencing project: providing services to taxonomists for standard genome sequencing and annotation.</title>
        <authorList>
            <consortium name="The Broad Institute Genomics Platform"/>
            <consortium name="The Broad Institute Genome Sequencing Center for Infectious Disease"/>
            <person name="Wu L."/>
            <person name="Ma J."/>
        </authorList>
    </citation>
    <scope>NUCLEOTIDE SEQUENCE [LARGE SCALE GENOMIC DNA]</scope>
    <source>
        <strain evidence="3">KCTC 42456</strain>
    </source>
</reference>
<gene>
    <name evidence="2" type="ORF">ACFSSE_05185</name>
</gene>
<keyword evidence="1" id="KW-1133">Transmembrane helix</keyword>
<evidence type="ECO:0008006" key="4">
    <source>
        <dbReference type="Google" id="ProtNLM"/>
    </source>
</evidence>
<proteinExistence type="predicted"/>
<feature type="transmembrane region" description="Helical" evidence="1">
    <location>
        <begin position="54"/>
        <end position="78"/>
    </location>
</feature>
<feature type="transmembrane region" description="Helical" evidence="1">
    <location>
        <begin position="106"/>
        <end position="127"/>
    </location>
</feature>